<dbReference type="SUPFAM" id="SSF46689">
    <property type="entry name" value="Homeodomain-like"/>
    <property type="match status" value="1"/>
</dbReference>
<evidence type="ECO:0000256" key="4">
    <source>
        <dbReference type="PROSITE-ProRule" id="PRU00335"/>
    </source>
</evidence>
<accession>A0A521F548</accession>
<dbReference type="PROSITE" id="PS50977">
    <property type="entry name" value="HTH_TETR_2"/>
    <property type="match status" value="1"/>
</dbReference>
<dbReference type="PANTHER" id="PTHR43479:SF11">
    <property type="entry name" value="ACREF_ENVCD OPERON REPRESSOR-RELATED"/>
    <property type="match status" value="1"/>
</dbReference>
<dbReference type="InterPro" id="IPR001647">
    <property type="entry name" value="HTH_TetR"/>
</dbReference>
<dbReference type="RefSeq" id="WP_142455628.1">
    <property type="nucleotide sequence ID" value="NZ_FXTP01000015.1"/>
</dbReference>
<dbReference type="InterPro" id="IPR023772">
    <property type="entry name" value="DNA-bd_HTH_TetR-type_CS"/>
</dbReference>
<evidence type="ECO:0000256" key="1">
    <source>
        <dbReference type="ARBA" id="ARBA00023015"/>
    </source>
</evidence>
<feature type="DNA-binding region" description="H-T-H motif" evidence="4">
    <location>
        <begin position="35"/>
        <end position="54"/>
    </location>
</feature>
<dbReference type="InterPro" id="IPR036271">
    <property type="entry name" value="Tet_transcr_reg_TetR-rel_C_sf"/>
</dbReference>
<dbReference type="Pfam" id="PF00440">
    <property type="entry name" value="TetR_N"/>
    <property type="match status" value="1"/>
</dbReference>
<keyword evidence="3" id="KW-0804">Transcription</keyword>
<evidence type="ECO:0000256" key="2">
    <source>
        <dbReference type="ARBA" id="ARBA00023125"/>
    </source>
</evidence>
<dbReference type="InterPro" id="IPR009057">
    <property type="entry name" value="Homeodomain-like_sf"/>
</dbReference>
<keyword evidence="1" id="KW-0805">Transcription regulation</keyword>
<dbReference type="PRINTS" id="PR00455">
    <property type="entry name" value="HTHTETR"/>
</dbReference>
<evidence type="ECO:0000313" key="6">
    <source>
        <dbReference type="EMBL" id="SMO91295.1"/>
    </source>
</evidence>
<dbReference type="AlphaFoldDB" id="A0A521F548"/>
<protein>
    <submittedName>
        <fullName evidence="6">Transcriptional regulator, TetR family</fullName>
    </submittedName>
</protein>
<reference evidence="6 7" key="1">
    <citation type="submission" date="2017-05" db="EMBL/GenBank/DDBJ databases">
        <authorList>
            <person name="Varghese N."/>
            <person name="Submissions S."/>
        </authorList>
    </citation>
    <scope>NUCLEOTIDE SEQUENCE [LARGE SCALE GENOMIC DNA]</scope>
    <source>
        <strain evidence="6 7">DSM 21985</strain>
    </source>
</reference>
<dbReference type="FunFam" id="1.10.10.60:FF:000141">
    <property type="entry name" value="TetR family transcriptional regulator"/>
    <property type="match status" value="1"/>
</dbReference>
<proteinExistence type="predicted"/>
<dbReference type="OrthoDB" id="594604at2"/>
<evidence type="ECO:0000259" key="5">
    <source>
        <dbReference type="PROSITE" id="PS50977"/>
    </source>
</evidence>
<evidence type="ECO:0000313" key="7">
    <source>
        <dbReference type="Proteomes" id="UP000317557"/>
    </source>
</evidence>
<dbReference type="SUPFAM" id="SSF48498">
    <property type="entry name" value="Tetracyclin repressor-like, C-terminal domain"/>
    <property type="match status" value="1"/>
</dbReference>
<sequence>MGIKERKERERKRRKDQILTAAIELIEEQGFEKTTMDEIADRAELSKGTLYLYFNDKATLHQAIKKRGLNHIHENFLQIIRQDLPGSELVTQMVLVFLKTITHNATFTKAMFIYEHLNEQEIEPQSVAEKCKNIQGDILMLLVHAIQIGIQDGSIKTSVSPKVLALNISFQMKGMLQSKLAGSHAYVEKVLEENKLTMSELMELFLQTQFNYSATS</sequence>
<dbReference type="PANTHER" id="PTHR43479">
    <property type="entry name" value="ACREF/ENVCD OPERON REPRESSOR-RELATED"/>
    <property type="match status" value="1"/>
</dbReference>
<dbReference type="Proteomes" id="UP000317557">
    <property type="component" value="Unassembled WGS sequence"/>
</dbReference>
<name>A0A521F548_9BACT</name>
<keyword evidence="2 4" id="KW-0238">DNA-binding</keyword>
<organism evidence="6 7">
    <name type="scientific">Gracilimonas mengyeensis</name>
    <dbReference type="NCBI Taxonomy" id="1302730"/>
    <lineage>
        <taxon>Bacteria</taxon>
        <taxon>Pseudomonadati</taxon>
        <taxon>Balneolota</taxon>
        <taxon>Balneolia</taxon>
        <taxon>Balneolales</taxon>
        <taxon>Balneolaceae</taxon>
        <taxon>Gracilimonas</taxon>
    </lineage>
</organism>
<dbReference type="InterPro" id="IPR050624">
    <property type="entry name" value="HTH-type_Tx_Regulator"/>
</dbReference>
<evidence type="ECO:0000256" key="3">
    <source>
        <dbReference type="ARBA" id="ARBA00023163"/>
    </source>
</evidence>
<keyword evidence="7" id="KW-1185">Reference proteome</keyword>
<gene>
    <name evidence="6" type="ORF">SAMN06265219_11561</name>
</gene>
<dbReference type="EMBL" id="FXTP01000015">
    <property type="protein sequence ID" value="SMO91295.1"/>
    <property type="molecule type" value="Genomic_DNA"/>
</dbReference>
<dbReference type="PROSITE" id="PS01081">
    <property type="entry name" value="HTH_TETR_1"/>
    <property type="match status" value="1"/>
</dbReference>
<dbReference type="Gene3D" id="1.10.357.10">
    <property type="entry name" value="Tetracycline Repressor, domain 2"/>
    <property type="match status" value="1"/>
</dbReference>
<feature type="domain" description="HTH tetR-type" evidence="5">
    <location>
        <begin position="12"/>
        <end position="72"/>
    </location>
</feature>
<dbReference type="GO" id="GO:0003677">
    <property type="term" value="F:DNA binding"/>
    <property type="evidence" value="ECO:0007669"/>
    <property type="project" value="UniProtKB-UniRule"/>
</dbReference>